<reference evidence="2 3" key="1">
    <citation type="submission" date="2024-03" db="EMBL/GenBank/DDBJ databases">
        <title>Whole genomes of four grape xylem sap localized bacterial endophytes.</title>
        <authorList>
            <person name="Kumar G."/>
            <person name="Savka M.A."/>
        </authorList>
    </citation>
    <scope>NUCLEOTIDE SEQUENCE [LARGE SCALE GENOMIC DNA]</scope>
    <source>
        <strain evidence="2 3">RIT_GXS8</strain>
    </source>
</reference>
<dbReference type="Gene3D" id="3.40.50.720">
    <property type="entry name" value="NAD(P)-binding Rossmann-like Domain"/>
    <property type="match status" value="1"/>
</dbReference>
<dbReference type="InterPro" id="IPR016040">
    <property type="entry name" value="NAD(P)-bd_dom"/>
</dbReference>
<dbReference type="Proteomes" id="UP001370299">
    <property type="component" value="Unassembled WGS sequence"/>
</dbReference>
<comment type="caution">
    <text evidence="2">The sequence shown here is derived from an EMBL/GenBank/DDBJ whole genome shotgun (WGS) entry which is preliminary data.</text>
</comment>
<keyword evidence="3" id="KW-1185">Reference proteome</keyword>
<dbReference type="PANTHER" id="PTHR43355:SF2">
    <property type="entry name" value="FLAVIN REDUCTASE (NADPH)"/>
    <property type="match status" value="1"/>
</dbReference>
<organism evidence="2 3">
    <name type="scientific">Curtobacterium citreum</name>
    <dbReference type="NCBI Taxonomy" id="2036"/>
    <lineage>
        <taxon>Bacteria</taxon>
        <taxon>Bacillati</taxon>
        <taxon>Actinomycetota</taxon>
        <taxon>Actinomycetes</taxon>
        <taxon>Micrococcales</taxon>
        <taxon>Microbacteriaceae</taxon>
        <taxon>Curtobacterium</taxon>
    </lineage>
</organism>
<evidence type="ECO:0000313" key="3">
    <source>
        <dbReference type="Proteomes" id="UP001370299"/>
    </source>
</evidence>
<proteinExistence type="predicted"/>
<evidence type="ECO:0000259" key="1">
    <source>
        <dbReference type="Pfam" id="PF13460"/>
    </source>
</evidence>
<dbReference type="RefSeq" id="WP_340196965.1">
    <property type="nucleotide sequence ID" value="NZ_JBBKAP010000051.1"/>
</dbReference>
<accession>A0ABU8Y6L1</accession>
<evidence type="ECO:0000313" key="2">
    <source>
        <dbReference type="EMBL" id="MEK0170317.1"/>
    </source>
</evidence>
<dbReference type="PANTHER" id="PTHR43355">
    <property type="entry name" value="FLAVIN REDUCTASE (NADPH)"/>
    <property type="match status" value="1"/>
</dbReference>
<protein>
    <submittedName>
        <fullName evidence="2">NAD(P)H-binding protein</fullName>
    </submittedName>
</protein>
<gene>
    <name evidence="2" type="ORF">WMN62_02430</name>
</gene>
<dbReference type="Pfam" id="PF13460">
    <property type="entry name" value="NAD_binding_10"/>
    <property type="match status" value="1"/>
</dbReference>
<name>A0ABU8Y6L1_9MICO</name>
<dbReference type="EMBL" id="JBBLYY010000016">
    <property type="protein sequence ID" value="MEK0170317.1"/>
    <property type="molecule type" value="Genomic_DNA"/>
</dbReference>
<sequence length="214" mass="22114">MSKAVVFGATGYAGSHIVDELLTAGHEVVAVARNTDKVAPREGLSVVQGSVTDAAVVERVTQGADVIVSALPAATDEITLPSAVQALLSAAARVNARLGVVGGATTLRVSEGGPKVAEVVEFPAEFQGVITAHADALNALEASDDSIDWFYFSPAAEFGPQNPGTRTGTYRVGSTVLLNDENGSSRLSGADYAIAFVDEITSPKHHRAQIHAAY</sequence>
<dbReference type="InterPro" id="IPR036291">
    <property type="entry name" value="NAD(P)-bd_dom_sf"/>
</dbReference>
<dbReference type="SUPFAM" id="SSF51735">
    <property type="entry name" value="NAD(P)-binding Rossmann-fold domains"/>
    <property type="match status" value="1"/>
</dbReference>
<feature type="domain" description="NAD(P)-binding" evidence="1">
    <location>
        <begin position="8"/>
        <end position="174"/>
    </location>
</feature>
<dbReference type="InterPro" id="IPR051606">
    <property type="entry name" value="Polyketide_Oxido-like"/>
</dbReference>